<evidence type="ECO:0000313" key="2">
    <source>
        <dbReference type="Proteomes" id="UP000574390"/>
    </source>
</evidence>
<feature type="non-terminal residue" evidence="1">
    <location>
        <position position="1"/>
    </location>
</feature>
<accession>A0A7J6SFT4</accession>
<name>A0A7J6SFT4_PEROL</name>
<evidence type="ECO:0000313" key="1">
    <source>
        <dbReference type="EMBL" id="KAF4731412.1"/>
    </source>
</evidence>
<dbReference type="AlphaFoldDB" id="A0A7J6SFT4"/>
<sequence length="101" mass="11230">VLDGLQGEGGGGATELLGLEFVRKFAEQIRLEDLYVMLNTNSDARGSEMPPARPILHPGTFAIQEDNDDVREATERLRRSTSELCRLVHFLPVVLFYAADL</sequence>
<reference evidence="1 2" key="1">
    <citation type="submission" date="2020-04" db="EMBL/GenBank/DDBJ databases">
        <title>Perkinsus olseni comparative genomics.</title>
        <authorList>
            <person name="Bogema D.R."/>
        </authorList>
    </citation>
    <scope>NUCLEOTIDE SEQUENCE [LARGE SCALE GENOMIC DNA]</scope>
    <source>
        <strain evidence="1">ATCC PRA-205</strain>
    </source>
</reference>
<gene>
    <name evidence="1" type="ORF">FOZ62_021654</name>
</gene>
<dbReference type="EMBL" id="JABANM010015215">
    <property type="protein sequence ID" value="KAF4731412.1"/>
    <property type="molecule type" value="Genomic_DNA"/>
</dbReference>
<protein>
    <submittedName>
        <fullName evidence="1">Uncharacterized protein</fullName>
    </submittedName>
</protein>
<feature type="non-terminal residue" evidence="1">
    <location>
        <position position="101"/>
    </location>
</feature>
<dbReference type="Proteomes" id="UP000574390">
    <property type="component" value="Unassembled WGS sequence"/>
</dbReference>
<organism evidence="1 2">
    <name type="scientific">Perkinsus olseni</name>
    <name type="common">Perkinsus atlanticus</name>
    <dbReference type="NCBI Taxonomy" id="32597"/>
    <lineage>
        <taxon>Eukaryota</taxon>
        <taxon>Sar</taxon>
        <taxon>Alveolata</taxon>
        <taxon>Perkinsozoa</taxon>
        <taxon>Perkinsea</taxon>
        <taxon>Perkinsida</taxon>
        <taxon>Perkinsidae</taxon>
        <taxon>Perkinsus</taxon>
    </lineage>
</organism>
<comment type="caution">
    <text evidence="1">The sequence shown here is derived from an EMBL/GenBank/DDBJ whole genome shotgun (WGS) entry which is preliminary data.</text>
</comment>
<proteinExistence type="predicted"/>